<dbReference type="EMBL" id="LN906597">
    <property type="protein sequence ID" value="CUT18144.1"/>
    <property type="molecule type" value="Genomic_DNA"/>
</dbReference>
<gene>
    <name evidence="1" type="ORF">Ark11_1340</name>
</gene>
<proteinExistence type="predicted"/>
<sequence>MDRIGIKDGNNIESLKIISCVRRFINAVSLLEKNIIPVIDLLNFVNLKDEAVVPGITLAKYVNTDSAMGKITQFDDVAEEIGTLFTEPNPEQT</sequence>
<organism evidence="1 2">
    <name type="scientific">Candidatus Ichthyocystis hellenicum</name>
    <dbReference type="NCBI Taxonomy" id="1561003"/>
    <lineage>
        <taxon>Bacteria</taxon>
        <taxon>Pseudomonadati</taxon>
        <taxon>Pseudomonadota</taxon>
        <taxon>Betaproteobacteria</taxon>
        <taxon>Burkholderiales</taxon>
        <taxon>Candidatus Ichthyocystis</taxon>
    </lineage>
</organism>
<dbReference type="RefSeq" id="WP_092343555.1">
    <property type="nucleotide sequence ID" value="NZ_LN906597.1"/>
</dbReference>
<dbReference type="Proteomes" id="UP000198651">
    <property type="component" value="Chromosome I"/>
</dbReference>
<protein>
    <submittedName>
        <fullName evidence="1">Uncharacterized protein</fullName>
    </submittedName>
</protein>
<accession>A0A0S4M4K0</accession>
<dbReference type="AlphaFoldDB" id="A0A0S4M4K0"/>
<keyword evidence="2" id="KW-1185">Reference proteome</keyword>
<evidence type="ECO:0000313" key="1">
    <source>
        <dbReference type="EMBL" id="CUT18144.1"/>
    </source>
</evidence>
<name>A0A0S4M4K0_9BURK</name>
<evidence type="ECO:0000313" key="2">
    <source>
        <dbReference type="Proteomes" id="UP000198651"/>
    </source>
</evidence>
<reference evidence="2" key="1">
    <citation type="submission" date="2015-11" db="EMBL/GenBank/DDBJ databases">
        <authorList>
            <person name="Seth-Smith H.M.B."/>
        </authorList>
    </citation>
    <scope>NUCLEOTIDE SEQUENCE [LARGE SCALE GENOMIC DNA]</scope>
    <source>
        <strain evidence="2">2013Ark11</strain>
    </source>
</reference>